<reference evidence="6 7" key="1">
    <citation type="submission" date="2015-11" db="EMBL/GenBank/DDBJ databases">
        <title>Genomic analysis of 38 Legionella species identifies large and diverse effector repertoires.</title>
        <authorList>
            <person name="Burstein D."/>
            <person name="Amaro F."/>
            <person name="Zusman T."/>
            <person name="Lifshitz Z."/>
            <person name="Cohen O."/>
            <person name="Gilbert J.A."/>
            <person name="Pupko T."/>
            <person name="Shuman H.A."/>
            <person name="Segal G."/>
        </authorList>
    </citation>
    <scope>NUCLEOTIDE SEQUENCE [LARGE SCALE GENOMIC DNA]</scope>
    <source>
        <strain evidence="6 7">JA-26-G1-E2</strain>
    </source>
</reference>
<keyword evidence="2 4" id="KW-0547">Nucleotide-binding</keyword>
<dbReference type="Proteomes" id="UP000054715">
    <property type="component" value="Unassembled WGS sequence"/>
</dbReference>
<dbReference type="OrthoDB" id="9803907at2"/>
<sequence length="425" mass="48127">MSNTCILVLGANQFQRERSLIGIEKATNATVITVAPNAPFHENKYPSKVIRSSETNPDVLLQDVQNYLHKSKMHLIGVIPLNDFVLNSGFVIAQFYKLPYHSAETIINCRYKNKLKQVLANANLPVVKSYEISSFKDAETMAQKLGYPVVIKPINFGGSGGVKKVANTEELRIAYNETLQHLAQYAKKYDSEPDKLVMEPYISREKEVSVEVLNTPTKQYLVGITDKYLSKEPYFSEVGHFVPSALMFDEGKRNLLFELARMACKALQIKFGLAHVEIKTNKEGDPIIIEVGARPAGDGIMDLYEKSTKYNFYKAHCESYLGNFSEDSLPKNFEYSSAVAYFHPMEGVVDSINYEISSEKLKDVDIIKTNVYKGQLIKCAQNWSTRYGYVEFTFTDETANDFDLIAKTKIISDSLFKIRNLCEEH</sequence>
<keyword evidence="3 4" id="KW-0067">ATP-binding</keyword>
<proteinExistence type="predicted"/>
<dbReference type="RefSeq" id="WP_058448093.1">
    <property type="nucleotide sequence ID" value="NZ_CAAAJF010000003.1"/>
</dbReference>
<dbReference type="InterPro" id="IPR052032">
    <property type="entry name" value="ATP-dep_AA_Ligase"/>
</dbReference>
<comment type="caution">
    <text evidence="6">The sequence shown here is derived from an EMBL/GenBank/DDBJ whole genome shotgun (WGS) entry which is preliminary data.</text>
</comment>
<dbReference type="Gene3D" id="3.30.470.20">
    <property type="entry name" value="ATP-grasp fold, B domain"/>
    <property type="match status" value="1"/>
</dbReference>
<organism evidence="6 7">
    <name type="scientific">Legionella jamestowniensis</name>
    <dbReference type="NCBI Taxonomy" id="455"/>
    <lineage>
        <taxon>Bacteria</taxon>
        <taxon>Pseudomonadati</taxon>
        <taxon>Pseudomonadota</taxon>
        <taxon>Gammaproteobacteria</taxon>
        <taxon>Legionellales</taxon>
        <taxon>Legionellaceae</taxon>
        <taxon>Legionella</taxon>
    </lineage>
</organism>
<gene>
    <name evidence="6" type="ORF">Ljam_0004</name>
</gene>
<dbReference type="SUPFAM" id="SSF56059">
    <property type="entry name" value="Glutathione synthetase ATP-binding domain-like"/>
    <property type="match status" value="1"/>
</dbReference>
<dbReference type="InterPro" id="IPR011761">
    <property type="entry name" value="ATP-grasp"/>
</dbReference>
<keyword evidence="1" id="KW-0436">Ligase</keyword>
<dbReference type="GO" id="GO:0005524">
    <property type="term" value="F:ATP binding"/>
    <property type="evidence" value="ECO:0007669"/>
    <property type="project" value="UniProtKB-UniRule"/>
</dbReference>
<evidence type="ECO:0000256" key="4">
    <source>
        <dbReference type="PROSITE-ProRule" id="PRU00409"/>
    </source>
</evidence>
<dbReference type="Pfam" id="PF13535">
    <property type="entry name" value="ATP-grasp_4"/>
    <property type="match status" value="1"/>
</dbReference>
<evidence type="ECO:0000313" key="7">
    <source>
        <dbReference type="Proteomes" id="UP000054715"/>
    </source>
</evidence>
<dbReference type="PROSITE" id="PS50975">
    <property type="entry name" value="ATP_GRASP"/>
    <property type="match status" value="1"/>
</dbReference>
<feature type="domain" description="ATP-grasp" evidence="5">
    <location>
        <begin position="116"/>
        <end position="321"/>
    </location>
</feature>
<evidence type="ECO:0000256" key="1">
    <source>
        <dbReference type="ARBA" id="ARBA00022598"/>
    </source>
</evidence>
<dbReference type="PANTHER" id="PTHR43585:SF2">
    <property type="entry name" value="ATP-GRASP ENZYME FSQD"/>
    <property type="match status" value="1"/>
</dbReference>
<accession>A0A0W0UZB6</accession>
<dbReference type="STRING" id="455.Ljam_0004"/>
<name>A0A0W0UZB6_9GAMM</name>
<evidence type="ECO:0000259" key="5">
    <source>
        <dbReference type="PROSITE" id="PS50975"/>
    </source>
</evidence>
<evidence type="ECO:0000313" key="6">
    <source>
        <dbReference type="EMBL" id="KTD13214.1"/>
    </source>
</evidence>
<protein>
    <submittedName>
        <fullName evidence="6">Phosphoribosylglycinamide synthetase ATP-grasp (A) domain protein</fullName>
    </submittedName>
</protein>
<dbReference type="AlphaFoldDB" id="A0A0W0UZB6"/>
<dbReference type="GO" id="GO:0016874">
    <property type="term" value="F:ligase activity"/>
    <property type="evidence" value="ECO:0007669"/>
    <property type="project" value="UniProtKB-KW"/>
</dbReference>
<dbReference type="EMBL" id="LNYG01000001">
    <property type="protein sequence ID" value="KTD13214.1"/>
    <property type="molecule type" value="Genomic_DNA"/>
</dbReference>
<dbReference type="GO" id="GO:0046872">
    <property type="term" value="F:metal ion binding"/>
    <property type="evidence" value="ECO:0007669"/>
    <property type="project" value="InterPro"/>
</dbReference>
<dbReference type="PATRIC" id="fig|455.5.peg.5"/>
<evidence type="ECO:0000256" key="2">
    <source>
        <dbReference type="ARBA" id="ARBA00022741"/>
    </source>
</evidence>
<evidence type="ECO:0000256" key="3">
    <source>
        <dbReference type="ARBA" id="ARBA00022840"/>
    </source>
</evidence>
<dbReference type="PANTHER" id="PTHR43585">
    <property type="entry name" value="FUMIPYRROLE BIOSYNTHESIS PROTEIN C"/>
    <property type="match status" value="1"/>
</dbReference>